<dbReference type="RefSeq" id="WP_044218785.1">
    <property type="nucleotide sequence ID" value="NZ_JRYR02000001.1"/>
</dbReference>
<reference evidence="2 3" key="1">
    <citation type="journal article" date="2012" name="Int. J. Syst. Evol. Microbiol.">
        <title>Flammeovirga pacifica sp. nov., isolated from deep-sea sediment.</title>
        <authorList>
            <person name="Xu H."/>
            <person name="Fu Y."/>
            <person name="Yang N."/>
            <person name="Ding Z."/>
            <person name="Lai Q."/>
            <person name="Zeng R."/>
        </authorList>
    </citation>
    <scope>NUCLEOTIDE SEQUENCE [LARGE SCALE GENOMIC DNA]</scope>
    <source>
        <strain evidence="3">DSM 24597 / LMG 26175 / WPAGA1</strain>
    </source>
</reference>
<keyword evidence="1" id="KW-0732">Signal</keyword>
<accession>A0A1S1YYM6</accession>
<dbReference type="SUPFAM" id="SSF56925">
    <property type="entry name" value="OMPA-like"/>
    <property type="match status" value="1"/>
</dbReference>
<dbReference type="EMBL" id="JRYR02000001">
    <property type="protein sequence ID" value="OHX66033.1"/>
    <property type="molecule type" value="Genomic_DNA"/>
</dbReference>
<gene>
    <name evidence="2" type="ORF">NH26_06545</name>
</gene>
<keyword evidence="3" id="KW-1185">Reference proteome</keyword>
<dbReference type="AlphaFoldDB" id="A0A1S1YYM6"/>
<sequence length="331" mass="37630">MKNILKVILLLLSTTSLLAQSSDSTKTKKKYPYIFPILGQQVQDRGIDFPLPAGISVNYVFNEMYLDITQFDMSIAGIDMTEILNEQTLGFKKTRAFTNGLNLRADLFALPFMNVYGLFSRSAGGTEVSLQPQFEGVTFPEFSSKVEFDAATIGGGATFHYAYKKYFISVDANYTSSKSALLEQSVGLVTSSMRIGRRFQFKNKTKLAFYIGTMYRNFTNNEGNTGSVTIGEALPNLDNEIQEWYDGLPPLKQEIIDRVQDKIDEKLEDVDYDNITDLPISYFIKKDLIKKWTFQFGFNYDLSKHWSVRGEYGVSDYSKFILTGVNYRFGF</sequence>
<evidence type="ECO:0000313" key="2">
    <source>
        <dbReference type="EMBL" id="OHX66033.1"/>
    </source>
</evidence>
<proteinExistence type="predicted"/>
<evidence type="ECO:0008006" key="4">
    <source>
        <dbReference type="Google" id="ProtNLM"/>
    </source>
</evidence>
<evidence type="ECO:0000313" key="3">
    <source>
        <dbReference type="Proteomes" id="UP000179797"/>
    </source>
</evidence>
<feature type="chain" id="PRO_5010298624" description="Outer membrane protein beta-barrel domain-containing protein" evidence="1">
    <location>
        <begin position="20"/>
        <end position="331"/>
    </location>
</feature>
<dbReference type="Proteomes" id="UP000179797">
    <property type="component" value="Unassembled WGS sequence"/>
</dbReference>
<protein>
    <recommendedName>
        <fullName evidence="4">Outer membrane protein beta-barrel domain-containing protein</fullName>
    </recommendedName>
</protein>
<evidence type="ECO:0000256" key="1">
    <source>
        <dbReference type="SAM" id="SignalP"/>
    </source>
</evidence>
<dbReference type="OrthoDB" id="7593840at2"/>
<comment type="caution">
    <text evidence="2">The sequence shown here is derived from an EMBL/GenBank/DDBJ whole genome shotgun (WGS) entry which is preliminary data.</text>
</comment>
<feature type="signal peptide" evidence="1">
    <location>
        <begin position="1"/>
        <end position="19"/>
    </location>
</feature>
<dbReference type="STRING" id="915059.NH26_06545"/>
<organism evidence="2 3">
    <name type="scientific">Flammeovirga pacifica</name>
    <dbReference type="NCBI Taxonomy" id="915059"/>
    <lineage>
        <taxon>Bacteria</taxon>
        <taxon>Pseudomonadati</taxon>
        <taxon>Bacteroidota</taxon>
        <taxon>Cytophagia</taxon>
        <taxon>Cytophagales</taxon>
        <taxon>Flammeovirgaceae</taxon>
        <taxon>Flammeovirga</taxon>
    </lineage>
</organism>
<name>A0A1S1YYM6_FLAPC</name>
<dbReference type="InterPro" id="IPR011250">
    <property type="entry name" value="OMP/PagP_B-barrel"/>
</dbReference>